<dbReference type="KEGG" id="sawl:NGM29_18930"/>
<evidence type="ECO:0000256" key="2">
    <source>
        <dbReference type="ARBA" id="ARBA00022448"/>
    </source>
</evidence>
<dbReference type="InterPro" id="IPR055348">
    <property type="entry name" value="DctQ"/>
</dbReference>
<gene>
    <name evidence="9" type="ORF">NGM29_18930</name>
</gene>
<evidence type="ECO:0000256" key="5">
    <source>
        <dbReference type="ARBA" id="ARBA00022989"/>
    </source>
</evidence>
<protein>
    <submittedName>
        <fullName evidence="9">TRAP transporter small permease</fullName>
    </submittedName>
</protein>
<feature type="transmembrane region" description="Helical" evidence="7">
    <location>
        <begin position="27"/>
        <end position="44"/>
    </location>
</feature>
<geneLocation type="plasmid" evidence="9 10">
    <name>unnamed1</name>
</geneLocation>
<keyword evidence="3" id="KW-1003">Cell membrane</keyword>
<feature type="domain" description="Tripartite ATP-independent periplasmic transporters DctQ component" evidence="8">
    <location>
        <begin position="6"/>
        <end position="129"/>
    </location>
</feature>
<keyword evidence="5 7" id="KW-1133">Transmembrane helix</keyword>
<accession>A0A9E7SY70</accession>
<evidence type="ECO:0000256" key="1">
    <source>
        <dbReference type="ARBA" id="ARBA00004651"/>
    </source>
</evidence>
<dbReference type="GO" id="GO:0005886">
    <property type="term" value="C:plasma membrane"/>
    <property type="evidence" value="ECO:0007669"/>
    <property type="project" value="UniProtKB-SubCell"/>
</dbReference>
<evidence type="ECO:0000313" key="9">
    <source>
        <dbReference type="EMBL" id="UTF55766.1"/>
    </source>
</evidence>
<dbReference type="Proteomes" id="UP001056855">
    <property type="component" value="Plasmid unnamed1"/>
</dbReference>
<evidence type="ECO:0000256" key="7">
    <source>
        <dbReference type="SAM" id="Phobius"/>
    </source>
</evidence>
<dbReference type="Pfam" id="PF04290">
    <property type="entry name" value="DctQ"/>
    <property type="match status" value="1"/>
</dbReference>
<organism evidence="9 10">
    <name type="scientific">Natronosalvus rutilus</name>
    <dbReference type="NCBI Taxonomy" id="2953753"/>
    <lineage>
        <taxon>Archaea</taxon>
        <taxon>Methanobacteriati</taxon>
        <taxon>Methanobacteriota</taxon>
        <taxon>Stenosarchaea group</taxon>
        <taxon>Halobacteria</taxon>
        <taxon>Halobacteriales</taxon>
        <taxon>Natrialbaceae</taxon>
        <taxon>Natronosalvus</taxon>
    </lineage>
</organism>
<keyword evidence="9" id="KW-0614">Plasmid</keyword>
<evidence type="ECO:0000256" key="3">
    <source>
        <dbReference type="ARBA" id="ARBA00022475"/>
    </source>
</evidence>
<feature type="transmembrane region" description="Helical" evidence="7">
    <location>
        <begin position="106"/>
        <end position="125"/>
    </location>
</feature>
<keyword evidence="2" id="KW-0813">Transport</keyword>
<feature type="transmembrane region" description="Helical" evidence="7">
    <location>
        <begin position="69"/>
        <end position="91"/>
    </location>
</feature>
<dbReference type="EMBL" id="CP100356">
    <property type="protein sequence ID" value="UTF55766.1"/>
    <property type="molecule type" value="Genomic_DNA"/>
</dbReference>
<proteinExistence type="predicted"/>
<evidence type="ECO:0000313" key="10">
    <source>
        <dbReference type="Proteomes" id="UP001056855"/>
    </source>
</evidence>
<sequence>MIAIPVVILAIILTRNAGIRVSGLLPLAQIIGVWVVFLLLGMLGREQRHIQIGFFTDKLPTPLDRWHKISLLIVNISACVIFAYSAMIAFIEGFNSTVSGLGVPSAVYFLAPLLGFTLLLSAYILEFAASFDSTKKLVGVSADD</sequence>
<reference evidence="9" key="1">
    <citation type="submission" date="2022-06" db="EMBL/GenBank/DDBJ databases">
        <title>Diverse halophilic archaea isolated from saline environments.</title>
        <authorList>
            <person name="Cui H.-L."/>
        </authorList>
    </citation>
    <scope>NUCLEOTIDE SEQUENCE</scope>
    <source>
        <strain evidence="9">WLHS1</strain>
        <plasmid evidence="9">unnamed1</plasmid>
    </source>
</reference>
<dbReference type="AlphaFoldDB" id="A0A9E7SY70"/>
<keyword evidence="10" id="KW-1185">Reference proteome</keyword>
<dbReference type="RefSeq" id="WP_254161130.1">
    <property type="nucleotide sequence ID" value="NZ_CP100356.1"/>
</dbReference>
<evidence type="ECO:0000256" key="6">
    <source>
        <dbReference type="ARBA" id="ARBA00023136"/>
    </source>
</evidence>
<evidence type="ECO:0000256" key="4">
    <source>
        <dbReference type="ARBA" id="ARBA00022692"/>
    </source>
</evidence>
<keyword evidence="6 7" id="KW-0472">Membrane</keyword>
<comment type="subcellular location">
    <subcellularLocation>
        <location evidence="1">Cell membrane</location>
        <topology evidence="1">Multi-pass membrane protein</topology>
    </subcellularLocation>
</comment>
<evidence type="ECO:0000259" key="8">
    <source>
        <dbReference type="Pfam" id="PF04290"/>
    </source>
</evidence>
<keyword evidence="4 7" id="KW-0812">Transmembrane</keyword>
<dbReference type="GeneID" id="73292166"/>
<name>A0A9E7SY70_9EURY</name>